<reference evidence="2" key="1">
    <citation type="submission" date="2021-04" db="EMBL/GenBank/DDBJ databases">
        <title>Pseudaminobacter soli sp. nov., isolated from paddy soil contaminated by heavy metals.</title>
        <authorList>
            <person name="Zhang K."/>
        </authorList>
    </citation>
    <scope>NUCLEOTIDE SEQUENCE</scope>
    <source>
        <strain evidence="2">19-2017</strain>
    </source>
</reference>
<dbReference type="EMBL" id="JAGWCR010000021">
    <property type="protein sequence ID" value="MBS3652240.1"/>
    <property type="molecule type" value="Genomic_DNA"/>
</dbReference>
<feature type="transmembrane region" description="Helical" evidence="1">
    <location>
        <begin position="76"/>
        <end position="96"/>
    </location>
</feature>
<dbReference type="Pfam" id="PF07077">
    <property type="entry name" value="DUF1345"/>
    <property type="match status" value="1"/>
</dbReference>
<feature type="transmembrane region" description="Helical" evidence="1">
    <location>
        <begin position="193"/>
        <end position="214"/>
    </location>
</feature>
<dbReference type="InterPro" id="IPR009781">
    <property type="entry name" value="DUF1345"/>
</dbReference>
<keyword evidence="1" id="KW-0812">Transmembrane</keyword>
<dbReference type="RefSeq" id="WP_188257791.1">
    <property type="nucleotide sequence ID" value="NZ_JABVCF010000021.1"/>
</dbReference>
<proteinExistence type="predicted"/>
<accession>A0A942E6K8</accession>
<organism evidence="2 3">
    <name type="scientific">Pseudaminobacter soli</name>
    <name type="common">ex Zhang et al. 2022</name>
    <dbReference type="NCBI Taxonomy" id="2831468"/>
    <lineage>
        <taxon>Bacteria</taxon>
        <taxon>Pseudomonadati</taxon>
        <taxon>Pseudomonadota</taxon>
        <taxon>Alphaproteobacteria</taxon>
        <taxon>Hyphomicrobiales</taxon>
        <taxon>Phyllobacteriaceae</taxon>
        <taxon>Pseudaminobacter</taxon>
    </lineage>
</organism>
<evidence type="ECO:0000313" key="2">
    <source>
        <dbReference type="EMBL" id="MBS3652240.1"/>
    </source>
</evidence>
<evidence type="ECO:0000313" key="3">
    <source>
        <dbReference type="Proteomes" id="UP000680348"/>
    </source>
</evidence>
<comment type="caution">
    <text evidence="2">The sequence shown here is derived from an EMBL/GenBank/DDBJ whole genome shotgun (WGS) entry which is preliminary data.</text>
</comment>
<feature type="transmembrane region" description="Helical" evidence="1">
    <location>
        <begin position="12"/>
        <end position="30"/>
    </location>
</feature>
<keyword evidence="1" id="KW-1133">Transmembrane helix</keyword>
<sequence length="217" mass="23101">MKLLPSHRRHAPFYWGFTAAALAAFSALWLPRHLAIGLSANAFFLVYLVLTGIRIPRLTATYLRANAPAEDEPASVLFAVTLAAVAIAVASLFVLVNAQPKPGAADLFVALSSVALGWLTIHTMASIHYAHLYWRPTGAERKKSAGGLAFPGEGAPNGYDFLYFGFIIGMTAQTSDTGVTSTQMRKATLLHSLVSYLFNTVLVAAAVNVVVSLGGSH</sequence>
<keyword evidence="1" id="KW-0472">Membrane</keyword>
<keyword evidence="3" id="KW-1185">Reference proteome</keyword>
<dbReference type="AlphaFoldDB" id="A0A942E6K8"/>
<feature type="transmembrane region" description="Helical" evidence="1">
    <location>
        <begin position="108"/>
        <end position="134"/>
    </location>
</feature>
<dbReference type="Proteomes" id="UP000680348">
    <property type="component" value="Unassembled WGS sequence"/>
</dbReference>
<feature type="transmembrane region" description="Helical" evidence="1">
    <location>
        <begin position="36"/>
        <end position="55"/>
    </location>
</feature>
<evidence type="ECO:0000256" key="1">
    <source>
        <dbReference type="SAM" id="Phobius"/>
    </source>
</evidence>
<protein>
    <submittedName>
        <fullName evidence="2">DUF1345 domain-containing protein</fullName>
    </submittedName>
</protein>
<gene>
    <name evidence="2" type="ORF">KEU06_26965</name>
</gene>
<name>A0A942E6K8_9HYPH</name>